<gene>
    <name evidence="2" type="ORF">C1876_14875</name>
    <name evidence="3" type="ORF">DMP09_15575</name>
</gene>
<comment type="caution">
    <text evidence="3">The sequence shown here is derived from an EMBL/GenBank/DDBJ whole genome shotgun (WGS) entry which is preliminary data.</text>
</comment>
<dbReference type="Proteomes" id="UP000270112">
    <property type="component" value="Unassembled WGS sequence"/>
</dbReference>
<keyword evidence="1" id="KW-0143">Chaperone</keyword>
<sequence length="231" mass="26539">MMSHQELQDFFAESADTYRFLSSILFKELNEQAIEELASADYPDDTGNEHLDQGYRMIRRYFAFSATDRRGQLACEYARIFLAAGVYTKDRRTAIPYESVFTSDEHIMMQESRDDVVARFREDGFLVDPSLHEPEDHLAFEFEYLVNMSERALACAQEKDKAGLRRNVVRQLEFIDQHLLNWIPELNEIAQQYAKLTFYPGMLSVAQGALEQGRAILLDVLAQLDGTSNAA</sequence>
<reference evidence="5" key="2">
    <citation type="submission" date="2018-05" db="EMBL/GenBank/DDBJ databases">
        <title>Genome Sequencing of selected type strains of the family Eggerthellaceae.</title>
        <authorList>
            <person name="Danylec N."/>
            <person name="Stoll D.A."/>
            <person name="Doetsch A."/>
            <person name="Huch M."/>
        </authorList>
    </citation>
    <scope>NUCLEOTIDE SEQUENCE [LARGE SCALE GENOMIC DNA]</scope>
    <source>
        <strain evidence="5">DSM 16107</strain>
    </source>
</reference>
<reference evidence="3" key="3">
    <citation type="journal article" date="2019" name="Microbiol. Resour. Announc.">
        <title>Draft Genome Sequences of Type Strains of Gordonibacter faecihominis, Paraeggerthella hongkongensis, Parvibacter caecicola,Slackia equolifaciens, Slackia faecicanis, and Slackia isoflavoniconvertens.</title>
        <authorList>
            <person name="Danylec N."/>
            <person name="Stoll D.A."/>
            <person name="Dotsch A."/>
            <person name="Huch M."/>
        </authorList>
    </citation>
    <scope>NUCLEOTIDE SEQUENCE</scope>
    <source>
        <strain evidence="3">DSM 16107</strain>
    </source>
</reference>
<keyword evidence="4" id="KW-1185">Reference proteome</keyword>
<dbReference type="PANTHER" id="PTHR34227:SF11">
    <property type="entry name" value="CHAPERONE PROTEIN TORD"/>
    <property type="match status" value="1"/>
</dbReference>
<evidence type="ECO:0000313" key="4">
    <source>
        <dbReference type="Proteomes" id="UP000253817"/>
    </source>
</evidence>
<dbReference type="Proteomes" id="UP000253817">
    <property type="component" value="Unassembled WGS sequence"/>
</dbReference>
<evidence type="ECO:0000313" key="3">
    <source>
        <dbReference type="EMBL" id="RNM40157.1"/>
    </source>
</evidence>
<dbReference type="EMBL" id="PPTT01000033">
    <property type="protein sequence ID" value="RDB66020.1"/>
    <property type="molecule type" value="Genomic_DNA"/>
</dbReference>
<dbReference type="InterPro" id="IPR036411">
    <property type="entry name" value="TorD-like_sf"/>
</dbReference>
<dbReference type="Gene3D" id="1.10.3480.10">
    <property type="entry name" value="TorD-like"/>
    <property type="match status" value="1"/>
</dbReference>
<dbReference type="Pfam" id="PF02613">
    <property type="entry name" value="Nitrate_red_del"/>
    <property type="match status" value="1"/>
</dbReference>
<dbReference type="EMBL" id="QICC01000102">
    <property type="protein sequence ID" value="RNM40157.1"/>
    <property type="molecule type" value="Genomic_DNA"/>
</dbReference>
<dbReference type="OrthoDB" id="3197386at2"/>
<protein>
    <recommendedName>
        <fullName evidence="6">Dehydrogenase</fullName>
    </recommendedName>
</protein>
<dbReference type="RefSeq" id="WP_114547508.1">
    <property type="nucleotide sequence ID" value="NZ_PPTT01000033.1"/>
</dbReference>
<organism evidence="3 5">
    <name type="scientific">Eggerthella sinensis</name>
    <dbReference type="NCBI Taxonomy" id="242230"/>
    <lineage>
        <taxon>Bacteria</taxon>
        <taxon>Bacillati</taxon>
        <taxon>Actinomycetota</taxon>
        <taxon>Coriobacteriia</taxon>
        <taxon>Eggerthellales</taxon>
        <taxon>Eggerthellaceae</taxon>
        <taxon>Eggerthella</taxon>
    </lineage>
</organism>
<dbReference type="InterPro" id="IPR020945">
    <property type="entry name" value="DMSO/NO3_reduct_chaperone"/>
</dbReference>
<evidence type="ECO:0008006" key="6">
    <source>
        <dbReference type="Google" id="ProtNLM"/>
    </source>
</evidence>
<evidence type="ECO:0000313" key="5">
    <source>
        <dbReference type="Proteomes" id="UP000270112"/>
    </source>
</evidence>
<name>A0A3N0ITD9_9ACTN</name>
<evidence type="ECO:0000256" key="1">
    <source>
        <dbReference type="ARBA" id="ARBA00023186"/>
    </source>
</evidence>
<evidence type="ECO:0000313" key="2">
    <source>
        <dbReference type="EMBL" id="RDB66020.1"/>
    </source>
</evidence>
<dbReference type="InterPro" id="IPR050289">
    <property type="entry name" value="TorD/DmsD_chaperones"/>
</dbReference>
<dbReference type="SUPFAM" id="SSF89155">
    <property type="entry name" value="TorD-like"/>
    <property type="match status" value="1"/>
</dbReference>
<accession>A0A3N0ITD9</accession>
<dbReference type="AlphaFoldDB" id="A0A3N0ITD9"/>
<proteinExistence type="predicted"/>
<dbReference type="PANTHER" id="PTHR34227">
    <property type="entry name" value="CHAPERONE PROTEIN YCDY"/>
    <property type="match status" value="1"/>
</dbReference>
<reference evidence="2 4" key="1">
    <citation type="journal article" date="2018" name="Elife">
        <title>Discovery and characterization of a prevalent human gut bacterial enzyme sufficient for the inactivation of a family of plant toxins.</title>
        <authorList>
            <person name="Koppel N."/>
            <person name="Bisanz J.E."/>
            <person name="Pandelia M.E."/>
            <person name="Turnbaugh P.J."/>
            <person name="Balskus E.P."/>
        </authorList>
    </citation>
    <scope>NUCLEOTIDE SEQUENCE [LARGE SCALE GENOMIC DNA]</scope>
    <source>
        <strain evidence="2 4">DSM 16107</strain>
    </source>
</reference>